<dbReference type="Proteomes" id="UP000578449">
    <property type="component" value="Unassembled WGS sequence"/>
</dbReference>
<dbReference type="InterPro" id="IPR022521">
    <property type="entry name" value="Rv3660c"/>
</dbReference>
<dbReference type="AlphaFoldDB" id="A0A840PIA3"/>
<dbReference type="RefSeq" id="WP_246519148.1">
    <property type="nucleotide sequence ID" value="NZ_BAABIX010000038.1"/>
</dbReference>
<dbReference type="PANTHER" id="PTHR43384">
    <property type="entry name" value="SEPTUM SITE-DETERMINING PROTEIN MIND HOMOLOG, CHLOROPLASTIC-RELATED"/>
    <property type="match status" value="1"/>
</dbReference>
<dbReference type="EMBL" id="JACHGN010000019">
    <property type="protein sequence ID" value="MBB5137633.1"/>
    <property type="molecule type" value="Genomic_DNA"/>
</dbReference>
<dbReference type="GO" id="GO:0016887">
    <property type="term" value="F:ATP hydrolysis activity"/>
    <property type="evidence" value="ECO:0007669"/>
    <property type="project" value="TreeGrafter"/>
</dbReference>
<reference evidence="2 3" key="1">
    <citation type="submission" date="2020-08" db="EMBL/GenBank/DDBJ databases">
        <title>Genomic Encyclopedia of Type Strains, Phase IV (KMG-IV): sequencing the most valuable type-strain genomes for metagenomic binning, comparative biology and taxonomic classification.</title>
        <authorList>
            <person name="Goeker M."/>
        </authorList>
    </citation>
    <scope>NUCLEOTIDE SEQUENCE [LARGE SCALE GENOMIC DNA]</scope>
    <source>
        <strain evidence="2 3">DSM 45615</strain>
    </source>
</reference>
<dbReference type="GO" id="GO:0009898">
    <property type="term" value="C:cytoplasmic side of plasma membrane"/>
    <property type="evidence" value="ECO:0007669"/>
    <property type="project" value="TreeGrafter"/>
</dbReference>
<evidence type="ECO:0000259" key="1">
    <source>
        <dbReference type="Pfam" id="PF26563"/>
    </source>
</evidence>
<dbReference type="InterPro" id="IPR027417">
    <property type="entry name" value="P-loop_NTPase"/>
</dbReference>
<dbReference type="Pfam" id="PF26563">
    <property type="entry name" value="Rv3660c_N"/>
    <property type="match status" value="1"/>
</dbReference>
<dbReference type="GO" id="GO:0051782">
    <property type="term" value="P:negative regulation of cell division"/>
    <property type="evidence" value="ECO:0007669"/>
    <property type="project" value="TreeGrafter"/>
</dbReference>
<proteinExistence type="predicted"/>
<dbReference type="InterPro" id="IPR050625">
    <property type="entry name" value="ParA/MinD_ATPase"/>
</dbReference>
<dbReference type="GO" id="GO:0005524">
    <property type="term" value="F:ATP binding"/>
    <property type="evidence" value="ECO:0007669"/>
    <property type="project" value="TreeGrafter"/>
</dbReference>
<dbReference type="Gene3D" id="3.40.50.300">
    <property type="entry name" value="P-loop containing nucleotide triphosphate hydrolases"/>
    <property type="match status" value="1"/>
</dbReference>
<dbReference type="GO" id="GO:0005829">
    <property type="term" value="C:cytosol"/>
    <property type="evidence" value="ECO:0007669"/>
    <property type="project" value="TreeGrafter"/>
</dbReference>
<gene>
    <name evidence="2" type="ORF">HNP84_007385</name>
</gene>
<sequence length="368" mass="38682">MTPHAPTTALYRPLVITQDDDLLDDLLRIAAAAGTEIDVAHAPALARPYWTRAPVVVVGDDMADALAAADPPQRSRVLLVTRAKDDPDMWRRCVAVGAQEVLDLPSGERRLVNEFADTALTGEMTGLLVCVVGGRGGAGASVLAVSLARSAARRRISTLLVDADPLGGGIDVLLGQEDLDGSRWAELVEREGRINPGALREALPASGHLSVLAFHRGDAEPVPAEAMRSVLEAARRGFDLVVVDLPRHLDPATTEALARATTTLLLVPAEVRGVLASAQVLSVLKANTGDIRAVVRPGILDEDVVVGSLGVPAAGVLNDQPRLAVALNRGDAPPLGPKTPLGLFCESFLDTILSEQTGTYVVEHGRES</sequence>
<dbReference type="PANTHER" id="PTHR43384:SF11">
    <property type="entry name" value="SEPTUM SITE DETERMINING PROTEIN"/>
    <property type="match status" value="1"/>
</dbReference>
<dbReference type="SUPFAM" id="SSF52540">
    <property type="entry name" value="P-loop containing nucleoside triphosphate hydrolases"/>
    <property type="match status" value="1"/>
</dbReference>
<accession>A0A840PIA3</accession>
<keyword evidence="3" id="KW-1185">Reference proteome</keyword>
<evidence type="ECO:0000313" key="3">
    <source>
        <dbReference type="Proteomes" id="UP000578449"/>
    </source>
</evidence>
<comment type="caution">
    <text evidence="2">The sequence shown here is derived from an EMBL/GenBank/DDBJ whole genome shotgun (WGS) entry which is preliminary data.</text>
</comment>
<feature type="domain" description="Rv3660c-like CheY-like N-terminal" evidence="1">
    <location>
        <begin position="16"/>
        <end position="119"/>
    </location>
</feature>
<evidence type="ECO:0000313" key="2">
    <source>
        <dbReference type="EMBL" id="MBB5137633.1"/>
    </source>
</evidence>
<protein>
    <submittedName>
        <fullName evidence="2">Secretion/DNA translocation related CpaE-like protein</fullName>
    </submittedName>
</protein>
<dbReference type="InterPro" id="IPR059050">
    <property type="entry name" value="Rv3660c_N"/>
</dbReference>
<organism evidence="2 3">
    <name type="scientific">Thermocatellispora tengchongensis</name>
    <dbReference type="NCBI Taxonomy" id="1073253"/>
    <lineage>
        <taxon>Bacteria</taxon>
        <taxon>Bacillati</taxon>
        <taxon>Actinomycetota</taxon>
        <taxon>Actinomycetes</taxon>
        <taxon>Streptosporangiales</taxon>
        <taxon>Streptosporangiaceae</taxon>
        <taxon>Thermocatellispora</taxon>
    </lineage>
</organism>
<dbReference type="NCBIfam" id="TIGR03815">
    <property type="entry name" value="CpaE_hom_Actino"/>
    <property type="match status" value="1"/>
</dbReference>
<name>A0A840PIA3_9ACTN</name>